<gene>
    <name evidence="18" type="ORF">CBW24_08745</name>
</gene>
<keyword evidence="12 15" id="KW-1133">Transmembrane helix</keyword>
<proteinExistence type="predicted"/>
<keyword evidence="13" id="KW-0902">Two-component regulatory system</keyword>
<evidence type="ECO:0000256" key="4">
    <source>
        <dbReference type="ARBA" id="ARBA00022475"/>
    </source>
</evidence>
<keyword evidence="6" id="KW-0597">Phosphoprotein</keyword>
<name>A0A291M040_9RHOB</name>
<dbReference type="SMART" id="SM00304">
    <property type="entry name" value="HAMP"/>
    <property type="match status" value="1"/>
</dbReference>
<comment type="catalytic activity">
    <reaction evidence="1">
        <text>ATP + protein L-histidine = ADP + protein N-phospho-L-histidine.</text>
        <dbReference type="EC" id="2.7.13.3"/>
    </reaction>
</comment>
<evidence type="ECO:0000256" key="3">
    <source>
        <dbReference type="ARBA" id="ARBA00012438"/>
    </source>
</evidence>
<keyword evidence="14 15" id="KW-0472">Membrane</keyword>
<keyword evidence="11" id="KW-0067">ATP-binding</keyword>
<dbReference type="Gene3D" id="1.10.287.130">
    <property type="match status" value="1"/>
</dbReference>
<evidence type="ECO:0000256" key="15">
    <source>
        <dbReference type="SAM" id="Phobius"/>
    </source>
</evidence>
<dbReference type="PRINTS" id="PR00344">
    <property type="entry name" value="BCTRLSENSOR"/>
</dbReference>
<keyword evidence="9" id="KW-0547">Nucleotide-binding</keyword>
<dbReference type="OrthoDB" id="9804645at2"/>
<organism evidence="18 19">
    <name type="scientific">Pacificitalea manganoxidans</name>
    <dbReference type="NCBI Taxonomy" id="1411902"/>
    <lineage>
        <taxon>Bacteria</taxon>
        <taxon>Pseudomonadati</taxon>
        <taxon>Pseudomonadota</taxon>
        <taxon>Alphaproteobacteria</taxon>
        <taxon>Rhodobacterales</taxon>
        <taxon>Paracoccaceae</taxon>
        <taxon>Pacificitalea</taxon>
    </lineage>
</organism>
<dbReference type="InterPro" id="IPR050980">
    <property type="entry name" value="2C_sensor_his_kinase"/>
</dbReference>
<evidence type="ECO:0000256" key="1">
    <source>
        <dbReference type="ARBA" id="ARBA00000085"/>
    </source>
</evidence>
<feature type="transmembrane region" description="Helical" evidence="15">
    <location>
        <begin position="14"/>
        <end position="38"/>
    </location>
</feature>
<evidence type="ECO:0000256" key="8">
    <source>
        <dbReference type="ARBA" id="ARBA00022692"/>
    </source>
</evidence>
<dbReference type="PANTHER" id="PTHR44936:SF5">
    <property type="entry name" value="SENSOR HISTIDINE KINASE ENVZ"/>
    <property type="match status" value="1"/>
</dbReference>
<dbReference type="Proteomes" id="UP000219050">
    <property type="component" value="Chromosome"/>
</dbReference>
<dbReference type="PROSITE" id="PS50109">
    <property type="entry name" value="HIS_KIN"/>
    <property type="match status" value="1"/>
</dbReference>
<dbReference type="SMART" id="SM00388">
    <property type="entry name" value="HisKA"/>
    <property type="match status" value="1"/>
</dbReference>
<dbReference type="SUPFAM" id="SSF47384">
    <property type="entry name" value="Homodimeric domain of signal transducing histidine kinase"/>
    <property type="match status" value="1"/>
</dbReference>
<dbReference type="CDD" id="cd00082">
    <property type="entry name" value="HisKA"/>
    <property type="match status" value="1"/>
</dbReference>
<evidence type="ECO:0000256" key="2">
    <source>
        <dbReference type="ARBA" id="ARBA00004429"/>
    </source>
</evidence>
<keyword evidence="8 15" id="KW-0812">Transmembrane</keyword>
<dbReference type="Pfam" id="PF00672">
    <property type="entry name" value="HAMP"/>
    <property type="match status" value="1"/>
</dbReference>
<dbReference type="InterPro" id="IPR003661">
    <property type="entry name" value="HisK_dim/P_dom"/>
</dbReference>
<keyword evidence="4" id="KW-1003">Cell membrane</keyword>
<evidence type="ECO:0000256" key="13">
    <source>
        <dbReference type="ARBA" id="ARBA00023012"/>
    </source>
</evidence>
<dbReference type="AlphaFoldDB" id="A0A291M040"/>
<keyword evidence="5" id="KW-0997">Cell inner membrane</keyword>
<protein>
    <recommendedName>
        <fullName evidence="3">histidine kinase</fullName>
        <ecNumber evidence="3">2.7.13.3</ecNumber>
    </recommendedName>
</protein>
<keyword evidence="10 18" id="KW-0418">Kinase</keyword>
<keyword evidence="7" id="KW-0808">Transferase</keyword>
<comment type="subcellular location">
    <subcellularLocation>
        <location evidence="2">Cell inner membrane</location>
        <topology evidence="2">Multi-pass membrane protein</topology>
    </subcellularLocation>
</comment>
<accession>A0A291M040</accession>
<dbReference type="RefSeq" id="WP_097373364.1">
    <property type="nucleotide sequence ID" value="NZ_CP021404.1"/>
</dbReference>
<evidence type="ECO:0000256" key="9">
    <source>
        <dbReference type="ARBA" id="ARBA00022741"/>
    </source>
</evidence>
<evidence type="ECO:0000256" key="11">
    <source>
        <dbReference type="ARBA" id="ARBA00022840"/>
    </source>
</evidence>
<evidence type="ECO:0000256" key="5">
    <source>
        <dbReference type="ARBA" id="ARBA00022519"/>
    </source>
</evidence>
<dbReference type="Pfam" id="PF00512">
    <property type="entry name" value="HisKA"/>
    <property type="match status" value="1"/>
</dbReference>
<evidence type="ECO:0000256" key="12">
    <source>
        <dbReference type="ARBA" id="ARBA00022989"/>
    </source>
</evidence>
<evidence type="ECO:0000313" key="18">
    <source>
        <dbReference type="EMBL" id="ATI42085.1"/>
    </source>
</evidence>
<reference evidence="18 19" key="1">
    <citation type="submission" date="2017-05" db="EMBL/GenBank/DDBJ databases">
        <title>Comparative genomic and metabolic analysis of manganese-oxidizing mechanisms in Celeribater manganoxidans DY25T: its adaption to the environment of polymetallic nodule.</title>
        <authorList>
            <person name="Wang X."/>
        </authorList>
    </citation>
    <scope>NUCLEOTIDE SEQUENCE [LARGE SCALE GENOMIC DNA]</scope>
    <source>
        <strain evidence="18 19">DY25</strain>
    </source>
</reference>
<dbReference type="SMART" id="SM00387">
    <property type="entry name" value="HATPase_c"/>
    <property type="match status" value="1"/>
</dbReference>
<dbReference type="GO" id="GO:0005524">
    <property type="term" value="F:ATP binding"/>
    <property type="evidence" value="ECO:0007669"/>
    <property type="project" value="UniProtKB-KW"/>
</dbReference>
<dbReference type="InterPro" id="IPR004358">
    <property type="entry name" value="Sig_transdc_His_kin-like_C"/>
</dbReference>
<evidence type="ECO:0000259" key="16">
    <source>
        <dbReference type="PROSITE" id="PS50109"/>
    </source>
</evidence>
<keyword evidence="19" id="KW-1185">Reference proteome</keyword>
<dbReference type="InterPro" id="IPR036890">
    <property type="entry name" value="HATPase_C_sf"/>
</dbReference>
<evidence type="ECO:0000256" key="7">
    <source>
        <dbReference type="ARBA" id="ARBA00022679"/>
    </source>
</evidence>
<evidence type="ECO:0000259" key="17">
    <source>
        <dbReference type="PROSITE" id="PS50885"/>
    </source>
</evidence>
<evidence type="ECO:0000313" key="19">
    <source>
        <dbReference type="Proteomes" id="UP000219050"/>
    </source>
</evidence>
<feature type="transmembrane region" description="Helical" evidence="15">
    <location>
        <begin position="161"/>
        <end position="180"/>
    </location>
</feature>
<dbReference type="PROSITE" id="PS50885">
    <property type="entry name" value="HAMP"/>
    <property type="match status" value="1"/>
</dbReference>
<dbReference type="InterPro" id="IPR003660">
    <property type="entry name" value="HAMP_dom"/>
</dbReference>
<dbReference type="EC" id="2.7.13.3" evidence="3"/>
<dbReference type="EMBL" id="CP021404">
    <property type="protein sequence ID" value="ATI42085.1"/>
    <property type="molecule type" value="Genomic_DNA"/>
</dbReference>
<dbReference type="Pfam" id="PF02518">
    <property type="entry name" value="HATPase_c"/>
    <property type="match status" value="1"/>
</dbReference>
<evidence type="ECO:0000256" key="10">
    <source>
        <dbReference type="ARBA" id="ARBA00022777"/>
    </source>
</evidence>
<evidence type="ECO:0000256" key="6">
    <source>
        <dbReference type="ARBA" id="ARBA00022553"/>
    </source>
</evidence>
<dbReference type="InterPro" id="IPR036097">
    <property type="entry name" value="HisK_dim/P_sf"/>
</dbReference>
<evidence type="ECO:0000256" key="14">
    <source>
        <dbReference type="ARBA" id="ARBA00023136"/>
    </source>
</evidence>
<dbReference type="InterPro" id="IPR005467">
    <property type="entry name" value="His_kinase_dom"/>
</dbReference>
<dbReference type="SUPFAM" id="SSF55874">
    <property type="entry name" value="ATPase domain of HSP90 chaperone/DNA topoisomerase II/histidine kinase"/>
    <property type="match status" value="1"/>
</dbReference>
<sequence>MDFSWLKRSMPRGLYGRVALILLLPVVVLQLVISVVFLQRHFEGVTRQMTNSTVLDLSYLLAEMRAAPDATAALAGTEALRQALNLDLRLPAEPELGDRRMFYDISGRTVIAILHDRLEGVEGIDLAASTRVVRVQVATPHGLAEIRFDRRRVSASNPHQLLVLMVVTAALMTFVAYLYLRNQLRPITRLAQAAQDFGKGRVVPYKPSGATEVRAAGSAFLDMRNRIERQTQQRTMMLSGVSHDLRTPLTRMKLTLSLMEDDAPERDEMARDVDEMQRLLDAFLDYARDGALDDVAPCDPVAMAQDVVDGAQRGGGAVTLLAPACDDPALLDQPVLLRRLAVERALGNLVGNAMRYAQRAEVSVTLSERMVRFTVEDDGPGIPEAERDEAMRPFSRLDQARNQNRGAGVGLGLAIALDVARTHGGSLRLSESETLGGLRADLVLPQ</sequence>
<dbReference type="Gene3D" id="3.30.565.10">
    <property type="entry name" value="Histidine kinase-like ATPase, C-terminal domain"/>
    <property type="match status" value="1"/>
</dbReference>
<feature type="domain" description="Histidine kinase" evidence="16">
    <location>
        <begin position="240"/>
        <end position="446"/>
    </location>
</feature>
<dbReference type="GO" id="GO:0000155">
    <property type="term" value="F:phosphorelay sensor kinase activity"/>
    <property type="evidence" value="ECO:0007669"/>
    <property type="project" value="InterPro"/>
</dbReference>
<feature type="domain" description="HAMP" evidence="17">
    <location>
        <begin position="181"/>
        <end position="232"/>
    </location>
</feature>
<dbReference type="InterPro" id="IPR003594">
    <property type="entry name" value="HATPase_dom"/>
</dbReference>
<dbReference type="GO" id="GO:0005886">
    <property type="term" value="C:plasma membrane"/>
    <property type="evidence" value="ECO:0007669"/>
    <property type="project" value="UniProtKB-SubCell"/>
</dbReference>
<dbReference type="KEGG" id="cmag:CBW24_08745"/>
<dbReference type="PANTHER" id="PTHR44936">
    <property type="entry name" value="SENSOR PROTEIN CREC"/>
    <property type="match status" value="1"/>
</dbReference>